<dbReference type="NCBIfam" id="TIGR00481">
    <property type="entry name" value="YbhB/YbcL family Raf kinase inhibitor-like protein"/>
    <property type="match status" value="1"/>
</dbReference>
<dbReference type="CDD" id="cd00865">
    <property type="entry name" value="PEBP_bact_arch"/>
    <property type="match status" value="1"/>
</dbReference>
<organism evidence="1 2">
    <name type="scientific">Candidatus Paralactobacillus gallistercoris</name>
    <dbReference type="NCBI Taxonomy" id="2838724"/>
    <lineage>
        <taxon>Bacteria</taxon>
        <taxon>Bacillati</taxon>
        <taxon>Bacillota</taxon>
        <taxon>Bacilli</taxon>
        <taxon>Lactobacillales</taxon>
        <taxon>Lactobacillaceae</taxon>
        <taxon>Lactobacillus</taxon>
    </lineage>
</organism>
<reference evidence="1" key="2">
    <citation type="submission" date="2021-04" db="EMBL/GenBank/DDBJ databases">
        <authorList>
            <person name="Gilroy R."/>
        </authorList>
    </citation>
    <scope>NUCLEOTIDE SEQUENCE</scope>
    <source>
        <strain evidence="1">F6-6636</strain>
    </source>
</reference>
<accession>A0A948TK18</accession>
<comment type="caution">
    <text evidence="1">The sequence shown here is derived from an EMBL/GenBank/DDBJ whole genome shotgun (WGS) entry which is preliminary data.</text>
</comment>
<sequence length="169" mass="18546">MEITVPTKKGYLADKYSKHAAPAHKMDGRPNLSFPITVSDLPAATKTWAFTLVDFDAVPVSGFVWIHWLGANIPANITTLPENASLSNDVAFVQGSNSTAGRLIGQPDIFQSHRYIGPTPPDKDHAYTLTVYALDTELNLQDGYWLNEFLKAIKGHVLAKQKITLLGRA</sequence>
<protein>
    <submittedName>
        <fullName evidence="1">YbhB/YbcL family Raf kinase inhibitor-like protein</fullName>
    </submittedName>
</protein>
<dbReference type="AlphaFoldDB" id="A0A948TK18"/>
<dbReference type="InterPro" id="IPR008914">
    <property type="entry name" value="PEBP"/>
</dbReference>
<evidence type="ECO:0000313" key="2">
    <source>
        <dbReference type="Proteomes" id="UP000777303"/>
    </source>
</evidence>
<dbReference type="PANTHER" id="PTHR30289:SF1">
    <property type="entry name" value="PEBP (PHOSPHATIDYLETHANOLAMINE-BINDING PROTEIN) FAMILY PROTEIN"/>
    <property type="match status" value="1"/>
</dbReference>
<dbReference type="Proteomes" id="UP000777303">
    <property type="component" value="Unassembled WGS sequence"/>
</dbReference>
<dbReference type="Pfam" id="PF01161">
    <property type="entry name" value="PBP"/>
    <property type="match status" value="1"/>
</dbReference>
<dbReference type="InterPro" id="IPR036610">
    <property type="entry name" value="PEBP-like_sf"/>
</dbReference>
<evidence type="ECO:0000313" key="1">
    <source>
        <dbReference type="EMBL" id="MBU3852175.1"/>
    </source>
</evidence>
<dbReference type="InterPro" id="IPR005247">
    <property type="entry name" value="YbhB_YbcL/LppC-like"/>
</dbReference>
<dbReference type="Gene3D" id="3.90.280.10">
    <property type="entry name" value="PEBP-like"/>
    <property type="match status" value="1"/>
</dbReference>
<reference evidence="1" key="1">
    <citation type="journal article" date="2021" name="PeerJ">
        <title>Extensive microbial diversity within the chicken gut microbiome revealed by metagenomics and culture.</title>
        <authorList>
            <person name="Gilroy R."/>
            <person name="Ravi A."/>
            <person name="Getino M."/>
            <person name="Pursley I."/>
            <person name="Horton D.L."/>
            <person name="Alikhan N.F."/>
            <person name="Baker D."/>
            <person name="Gharbi K."/>
            <person name="Hall N."/>
            <person name="Watson M."/>
            <person name="Adriaenssens E.M."/>
            <person name="Foster-Nyarko E."/>
            <person name="Jarju S."/>
            <person name="Secka A."/>
            <person name="Antonio M."/>
            <person name="Oren A."/>
            <person name="Chaudhuri R.R."/>
            <person name="La Ragione R."/>
            <person name="Hildebrand F."/>
            <person name="Pallen M.J."/>
        </authorList>
    </citation>
    <scope>NUCLEOTIDE SEQUENCE</scope>
    <source>
        <strain evidence="1">F6-6636</strain>
    </source>
</reference>
<dbReference type="PANTHER" id="PTHR30289">
    <property type="entry name" value="UNCHARACTERIZED PROTEIN YBCL-RELATED"/>
    <property type="match status" value="1"/>
</dbReference>
<dbReference type="EMBL" id="JAHLFS010000064">
    <property type="protein sequence ID" value="MBU3852175.1"/>
    <property type="molecule type" value="Genomic_DNA"/>
</dbReference>
<name>A0A948TK18_9LACO</name>
<dbReference type="SUPFAM" id="SSF49777">
    <property type="entry name" value="PEBP-like"/>
    <property type="match status" value="1"/>
</dbReference>
<gene>
    <name evidence="1" type="ORF">H9901_05705</name>
</gene>
<proteinExistence type="predicted"/>